<evidence type="ECO:0000256" key="1">
    <source>
        <dbReference type="SAM" id="MobiDB-lite"/>
    </source>
</evidence>
<dbReference type="KEGG" id="tbi:Tbis_0929"/>
<keyword evidence="4" id="KW-1185">Reference proteome</keyword>
<feature type="region of interest" description="Disordered" evidence="1">
    <location>
        <begin position="1"/>
        <end position="45"/>
    </location>
</feature>
<keyword evidence="2" id="KW-1133">Transmembrane helix</keyword>
<dbReference type="HOGENOM" id="CLU_079634_0_0_11"/>
<dbReference type="EMBL" id="CP001874">
    <property type="protein sequence ID" value="ADG87653.1"/>
    <property type="molecule type" value="Genomic_DNA"/>
</dbReference>
<evidence type="ECO:0000256" key="2">
    <source>
        <dbReference type="SAM" id="Phobius"/>
    </source>
</evidence>
<dbReference type="AlphaFoldDB" id="D6Y758"/>
<feature type="compositionally biased region" description="Low complexity" evidence="1">
    <location>
        <begin position="32"/>
        <end position="45"/>
    </location>
</feature>
<evidence type="ECO:0000313" key="3">
    <source>
        <dbReference type="EMBL" id="ADG87653.1"/>
    </source>
</evidence>
<feature type="transmembrane region" description="Helical" evidence="2">
    <location>
        <begin position="49"/>
        <end position="75"/>
    </location>
</feature>
<name>D6Y758_THEBD</name>
<dbReference type="Proteomes" id="UP000006640">
    <property type="component" value="Chromosome"/>
</dbReference>
<keyword evidence="2" id="KW-0812">Transmembrane</keyword>
<gene>
    <name evidence="3" type="ordered locus">Tbis_0929</name>
</gene>
<evidence type="ECO:0000313" key="4">
    <source>
        <dbReference type="Proteomes" id="UP000006640"/>
    </source>
</evidence>
<proteinExistence type="predicted"/>
<dbReference type="eggNOG" id="ENOG5033ZSD">
    <property type="taxonomic scope" value="Bacteria"/>
</dbReference>
<organism evidence="3 4">
    <name type="scientific">Thermobispora bispora (strain ATCC 19993 / DSM 43833 / CBS 139.67 / JCM 10125 / KCTC 9307 / NBRC 14880 / R51)</name>
    <dbReference type="NCBI Taxonomy" id="469371"/>
    <lineage>
        <taxon>Bacteria</taxon>
        <taxon>Bacillati</taxon>
        <taxon>Actinomycetota</taxon>
        <taxon>Actinomycetes</taxon>
        <taxon>Streptosporangiales</taxon>
        <taxon>Streptosporangiaceae</taxon>
        <taxon>Thermobispora</taxon>
    </lineage>
</organism>
<accession>D6Y758</accession>
<reference evidence="3 4" key="1">
    <citation type="submission" date="2010-01" db="EMBL/GenBank/DDBJ databases">
        <title>The complete genome of Thermobispora bispora DSM 43833.</title>
        <authorList>
            <consortium name="US DOE Joint Genome Institute (JGI-PGF)"/>
            <person name="Lucas S."/>
            <person name="Copeland A."/>
            <person name="Lapidus A."/>
            <person name="Glavina del Rio T."/>
            <person name="Dalin E."/>
            <person name="Tice H."/>
            <person name="Bruce D."/>
            <person name="Goodwin L."/>
            <person name="Pitluck S."/>
            <person name="Kyrpides N."/>
            <person name="Mavromatis K."/>
            <person name="Ivanova N."/>
            <person name="Mikhailova N."/>
            <person name="Chertkov O."/>
            <person name="Brettin T."/>
            <person name="Detter J.C."/>
            <person name="Han C."/>
            <person name="Larimer F."/>
            <person name="Land M."/>
            <person name="Hauser L."/>
            <person name="Markowitz V."/>
            <person name="Cheng J.-F."/>
            <person name="Hugenholtz P."/>
            <person name="Woyke T."/>
            <person name="Wu D."/>
            <person name="Jando M."/>
            <person name="Schneider S."/>
            <person name="Klenk H.-P."/>
            <person name="Eisen J.A."/>
        </authorList>
    </citation>
    <scope>NUCLEOTIDE SEQUENCE [LARGE SCALE GENOMIC DNA]</scope>
    <source>
        <strain evidence="4">ATCC 19993 / DSM 43833 / CBS 139.67 / JCM 10125 / KCTC 9307 / NBRC 14880 / R51</strain>
    </source>
</reference>
<dbReference type="STRING" id="469371.Tbis_0929"/>
<keyword evidence="2" id="KW-0472">Membrane</keyword>
<protein>
    <submittedName>
        <fullName evidence="3">Uncharacterized protein</fullName>
    </submittedName>
</protein>
<sequence>MRRVWPPEGEEARPAQQPSTVATRPARKPSAPAGRRGTSSSPPRGRPSWLVRILVAALAVSASSAVITGLVIAALGRPEPPPQDTVTDWFAGVSYPLPPGWRAGVAAPVAGFTSVAGRDGSVLVMARPAGRADPAQLRPALLDLCDVYARLLVLGDDLEVVDDRPVTIGGMPGHTRALRAGGGEPAFMRVTLFTRPDGRSVVLLGVAQPDDPRSRAEIEAATYGAH</sequence>